<keyword evidence="15 20" id="KW-0670">Pyruvate</keyword>
<keyword evidence="9" id="KW-0547">Nucleotide-binding</keyword>
<keyword evidence="10 17" id="KW-0418">Kinase</keyword>
<evidence type="ECO:0000256" key="1">
    <source>
        <dbReference type="ARBA" id="ARBA00001946"/>
    </source>
</evidence>
<keyword evidence="7 17" id="KW-0808">Transferase</keyword>
<keyword evidence="13" id="KW-0630">Potassium</keyword>
<evidence type="ECO:0000259" key="19">
    <source>
        <dbReference type="Pfam" id="PF02887"/>
    </source>
</evidence>
<dbReference type="GO" id="GO:0005524">
    <property type="term" value="F:ATP binding"/>
    <property type="evidence" value="ECO:0007669"/>
    <property type="project" value="UniProtKB-KW"/>
</dbReference>
<dbReference type="InterPro" id="IPR015795">
    <property type="entry name" value="Pyrv_Knase_C"/>
</dbReference>
<dbReference type="InterPro" id="IPR040442">
    <property type="entry name" value="Pyrv_kinase-like_dom_sf"/>
</dbReference>
<name>A0AA36Y3R1_9FIRM</name>
<evidence type="ECO:0000256" key="5">
    <source>
        <dbReference type="ARBA" id="ARBA00012142"/>
    </source>
</evidence>
<dbReference type="InterPro" id="IPR015813">
    <property type="entry name" value="Pyrv/PenolPyrv_kinase-like_dom"/>
</dbReference>
<dbReference type="EC" id="2.7.1.40" evidence="5 16"/>
<evidence type="ECO:0000256" key="16">
    <source>
        <dbReference type="NCBIfam" id="TIGR01064"/>
    </source>
</evidence>
<dbReference type="NCBIfam" id="TIGR01064">
    <property type="entry name" value="pyruv_kin"/>
    <property type="match status" value="1"/>
</dbReference>
<feature type="domain" description="Pyruvate kinase C-terminal" evidence="19">
    <location>
        <begin position="356"/>
        <end position="468"/>
    </location>
</feature>
<accession>A0AA36Y3R1</accession>
<evidence type="ECO:0000313" key="20">
    <source>
        <dbReference type="EMBL" id="EHO15924.1"/>
    </source>
</evidence>
<dbReference type="PANTHER" id="PTHR11817">
    <property type="entry name" value="PYRUVATE KINASE"/>
    <property type="match status" value="1"/>
</dbReference>
<dbReference type="AlphaFoldDB" id="A0AA36Y3R1"/>
<reference evidence="20 21" key="1">
    <citation type="submission" date="2011-10" db="EMBL/GenBank/DDBJ databases">
        <title>The Genome Sequence of Lachnospiraceae bacterium ACC2.</title>
        <authorList>
            <consortium name="The Broad Institute Genome Sequencing Platform"/>
            <person name="Earl A."/>
            <person name="Ward D."/>
            <person name="Feldgarden M."/>
            <person name="Gevers D."/>
            <person name="Sizova M."/>
            <person name="Hazen A."/>
            <person name="Epstein S."/>
            <person name="Young S.K."/>
            <person name="Zeng Q."/>
            <person name="Gargeya S."/>
            <person name="Fitzgerald M."/>
            <person name="Haas B."/>
            <person name="Abouelleil A."/>
            <person name="Alvarado L."/>
            <person name="Arachchi H.M."/>
            <person name="Berlin A."/>
            <person name="Brown A."/>
            <person name="Chapman S.B."/>
            <person name="Chen Z."/>
            <person name="Dunbar C."/>
            <person name="Freedman E."/>
            <person name="Gearin G."/>
            <person name="Goldberg J."/>
            <person name="Griggs A."/>
            <person name="Gujja S."/>
            <person name="Heiman D."/>
            <person name="Howarth C."/>
            <person name="Larson L."/>
            <person name="Lui A."/>
            <person name="MacDonald P.J.P."/>
            <person name="Montmayeur A."/>
            <person name="Murphy C."/>
            <person name="Neiman D."/>
            <person name="Pearson M."/>
            <person name="Priest M."/>
            <person name="Roberts A."/>
            <person name="Saif S."/>
            <person name="Shea T."/>
            <person name="Shenoy N."/>
            <person name="Sisk P."/>
            <person name="Stolte C."/>
            <person name="Sykes S."/>
            <person name="Wortman J."/>
            <person name="Nusbaum C."/>
            <person name="Birren B."/>
        </authorList>
    </citation>
    <scope>NUCLEOTIDE SEQUENCE [LARGE SCALE GENOMIC DNA]</scope>
    <source>
        <strain evidence="20 21">ACC2</strain>
    </source>
</reference>
<dbReference type="Gene3D" id="2.40.33.10">
    <property type="entry name" value="PK beta-barrel domain-like"/>
    <property type="match status" value="1"/>
</dbReference>
<comment type="catalytic activity">
    <reaction evidence="17">
        <text>pyruvate + ATP = phosphoenolpyruvate + ADP + H(+)</text>
        <dbReference type="Rhea" id="RHEA:18157"/>
        <dbReference type="ChEBI" id="CHEBI:15361"/>
        <dbReference type="ChEBI" id="CHEBI:15378"/>
        <dbReference type="ChEBI" id="CHEBI:30616"/>
        <dbReference type="ChEBI" id="CHEBI:58702"/>
        <dbReference type="ChEBI" id="CHEBI:456216"/>
        <dbReference type="EC" id="2.7.1.40"/>
    </reaction>
</comment>
<dbReference type="NCBIfam" id="NF004491">
    <property type="entry name" value="PRK05826.1"/>
    <property type="match status" value="1"/>
</dbReference>
<dbReference type="SUPFAM" id="SSF52935">
    <property type="entry name" value="PK C-terminal domain-like"/>
    <property type="match status" value="1"/>
</dbReference>
<dbReference type="InterPro" id="IPR015793">
    <property type="entry name" value="Pyrv_Knase_brl"/>
</dbReference>
<dbReference type="SUPFAM" id="SSF50800">
    <property type="entry name" value="PK beta-barrel domain-like"/>
    <property type="match status" value="1"/>
</dbReference>
<keyword evidence="14 17" id="KW-0324">Glycolysis</keyword>
<evidence type="ECO:0000256" key="8">
    <source>
        <dbReference type="ARBA" id="ARBA00022723"/>
    </source>
</evidence>
<dbReference type="InterPro" id="IPR011037">
    <property type="entry name" value="Pyrv_Knase-like_insert_dom_sf"/>
</dbReference>
<feature type="domain" description="Pyruvate kinase barrel" evidence="18">
    <location>
        <begin position="1"/>
        <end position="322"/>
    </location>
</feature>
<evidence type="ECO:0000256" key="13">
    <source>
        <dbReference type="ARBA" id="ARBA00022958"/>
    </source>
</evidence>
<dbReference type="Proteomes" id="UP000018466">
    <property type="component" value="Unassembled WGS sequence"/>
</dbReference>
<sequence>MRKTKIICTIGPASDSEEMLKKLMLAGMNVTRFNFSHDTHEAHAEKFKRVVKLRRELGLPVATLLDTKGPEIRLRDFKNGSEVLEKGAKFTLTTRELLGDNTIVSVSYKDLPSDVRKGGVILIDDGLIGLRVDEVDGTEIHCTVENGGKVSNHKGVNIPGADLSMPFISDQDRSDIEFGCQMGFDYIAASFTRTAADIRAIREILDAHGSKMKIIAKIESVQGVKNIKEIFKEADGVMVARGDLGVEVPAEDVPAIQKDIIKLGAKMGKIVITATQMLDSMIHNPRPTRAEVTDVANAIYDGTMAIMLSGETAAGSYPVEAVEMMSKIAEKTEQDINYSERRRRLETEKQEDATTAISHATCTVAEDVRAKAIVTVTISGFTARRLAKYRPECPVIACTVSQTVACQMNLLFGVIPVLIPQEDNADMLFDAALHEAKKLGLVSEGDTVILTAGLPLGVSGNTNMIRVMEVI</sequence>
<protein>
    <recommendedName>
        <fullName evidence="6 16">Pyruvate kinase</fullName>
        <ecNumber evidence="5 16">2.7.1.40</ecNumber>
    </recommendedName>
</protein>
<gene>
    <name evidence="20" type="ORF">HMPREF9623_01835</name>
</gene>
<evidence type="ECO:0000256" key="6">
    <source>
        <dbReference type="ARBA" id="ARBA00018587"/>
    </source>
</evidence>
<keyword evidence="8" id="KW-0479">Metal-binding</keyword>
<comment type="pathway">
    <text evidence="3 17">Carbohydrate degradation; glycolysis; pyruvate from D-glyceraldehyde 3-phosphate: step 5/5.</text>
</comment>
<dbReference type="EMBL" id="AGEL01000014">
    <property type="protein sequence ID" value="EHO15924.1"/>
    <property type="molecule type" value="Genomic_DNA"/>
</dbReference>
<comment type="caution">
    <text evidence="20">The sequence shown here is derived from an EMBL/GenBank/DDBJ whole genome shotgun (WGS) entry which is preliminary data.</text>
</comment>
<evidence type="ECO:0000256" key="17">
    <source>
        <dbReference type="RuleBase" id="RU000504"/>
    </source>
</evidence>
<dbReference type="InterPro" id="IPR001697">
    <property type="entry name" value="Pyr_Knase"/>
</dbReference>
<comment type="cofactor">
    <cofactor evidence="2">
        <name>K(+)</name>
        <dbReference type="ChEBI" id="CHEBI:29103"/>
    </cofactor>
</comment>
<dbReference type="RefSeq" id="WP_009533653.1">
    <property type="nucleotide sequence ID" value="NZ_JH590864.1"/>
</dbReference>
<dbReference type="Pfam" id="PF02887">
    <property type="entry name" value="PK_C"/>
    <property type="match status" value="1"/>
</dbReference>
<evidence type="ECO:0000256" key="14">
    <source>
        <dbReference type="ARBA" id="ARBA00023152"/>
    </source>
</evidence>
<keyword evidence="21" id="KW-1185">Reference proteome</keyword>
<evidence type="ECO:0000256" key="11">
    <source>
        <dbReference type="ARBA" id="ARBA00022840"/>
    </source>
</evidence>
<dbReference type="GO" id="GO:0004743">
    <property type="term" value="F:pyruvate kinase activity"/>
    <property type="evidence" value="ECO:0007669"/>
    <property type="project" value="UniProtKB-UniRule"/>
</dbReference>
<evidence type="ECO:0000256" key="4">
    <source>
        <dbReference type="ARBA" id="ARBA00008663"/>
    </source>
</evidence>
<keyword evidence="12 17" id="KW-0460">Magnesium</keyword>
<dbReference type="Gene3D" id="3.20.20.60">
    <property type="entry name" value="Phosphoenolpyruvate-binding domains"/>
    <property type="match status" value="1"/>
</dbReference>
<evidence type="ECO:0000256" key="3">
    <source>
        <dbReference type="ARBA" id="ARBA00004997"/>
    </source>
</evidence>
<dbReference type="FunFam" id="2.40.33.10:FF:000001">
    <property type="entry name" value="Pyruvate kinase"/>
    <property type="match status" value="1"/>
</dbReference>
<dbReference type="Pfam" id="PF00224">
    <property type="entry name" value="PK"/>
    <property type="match status" value="1"/>
</dbReference>
<evidence type="ECO:0000313" key="21">
    <source>
        <dbReference type="Proteomes" id="UP000018466"/>
    </source>
</evidence>
<evidence type="ECO:0000256" key="9">
    <source>
        <dbReference type="ARBA" id="ARBA00022741"/>
    </source>
</evidence>
<organism evidence="20 21">
    <name type="scientific">Stomatobaculum longum</name>
    <dbReference type="NCBI Taxonomy" id="796942"/>
    <lineage>
        <taxon>Bacteria</taxon>
        <taxon>Bacillati</taxon>
        <taxon>Bacillota</taxon>
        <taxon>Clostridia</taxon>
        <taxon>Lachnospirales</taxon>
        <taxon>Lachnospiraceae</taxon>
        <taxon>Stomatobaculum</taxon>
    </lineage>
</organism>
<comment type="cofactor">
    <cofactor evidence="1">
        <name>Mg(2+)</name>
        <dbReference type="ChEBI" id="CHEBI:18420"/>
    </cofactor>
</comment>
<evidence type="ECO:0000259" key="18">
    <source>
        <dbReference type="Pfam" id="PF00224"/>
    </source>
</evidence>
<evidence type="ECO:0000256" key="2">
    <source>
        <dbReference type="ARBA" id="ARBA00001958"/>
    </source>
</evidence>
<evidence type="ECO:0000256" key="12">
    <source>
        <dbReference type="ARBA" id="ARBA00022842"/>
    </source>
</evidence>
<dbReference type="GeneID" id="86941555"/>
<dbReference type="PRINTS" id="PR01050">
    <property type="entry name" value="PYRUVTKNASE"/>
</dbReference>
<proteinExistence type="inferred from homology"/>
<dbReference type="GO" id="GO:0016301">
    <property type="term" value="F:kinase activity"/>
    <property type="evidence" value="ECO:0007669"/>
    <property type="project" value="UniProtKB-KW"/>
</dbReference>
<dbReference type="FunFam" id="3.20.20.60:FF:000025">
    <property type="entry name" value="Pyruvate kinase"/>
    <property type="match status" value="1"/>
</dbReference>
<evidence type="ECO:0000256" key="7">
    <source>
        <dbReference type="ARBA" id="ARBA00022679"/>
    </source>
</evidence>
<keyword evidence="11" id="KW-0067">ATP-binding</keyword>
<dbReference type="Gene3D" id="3.40.1380.20">
    <property type="entry name" value="Pyruvate kinase, C-terminal domain"/>
    <property type="match status" value="1"/>
</dbReference>
<dbReference type="InterPro" id="IPR036918">
    <property type="entry name" value="Pyrv_Knase_C_sf"/>
</dbReference>
<dbReference type="GO" id="GO:0030955">
    <property type="term" value="F:potassium ion binding"/>
    <property type="evidence" value="ECO:0007669"/>
    <property type="project" value="UniProtKB-UniRule"/>
</dbReference>
<dbReference type="InterPro" id="IPR015806">
    <property type="entry name" value="Pyrv_Knase_insert_dom_sf"/>
</dbReference>
<dbReference type="SUPFAM" id="SSF51621">
    <property type="entry name" value="Phosphoenolpyruvate/pyruvate domain"/>
    <property type="match status" value="1"/>
</dbReference>
<evidence type="ECO:0000256" key="15">
    <source>
        <dbReference type="ARBA" id="ARBA00023317"/>
    </source>
</evidence>
<dbReference type="GO" id="GO:0000287">
    <property type="term" value="F:magnesium ion binding"/>
    <property type="evidence" value="ECO:0007669"/>
    <property type="project" value="UniProtKB-UniRule"/>
</dbReference>
<comment type="similarity">
    <text evidence="4 17">Belongs to the pyruvate kinase family.</text>
</comment>
<evidence type="ECO:0000256" key="10">
    <source>
        <dbReference type="ARBA" id="ARBA00022777"/>
    </source>
</evidence>
<dbReference type="NCBIfam" id="NF004978">
    <property type="entry name" value="PRK06354.1"/>
    <property type="match status" value="1"/>
</dbReference>